<name>A0A9P6WP26_9ASCO</name>
<organism evidence="2 3">
    <name type="scientific">Pichia californica</name>
    <dbReference type="NCBI Taxonomy" id="460514"/>
    <lineage>
        <taxon>Eukaryota</taxon>
        <taxon>Fungi</taxon>
        <taxon>Dikarya</taxon>
        <taxon>Ascomycota</taxon>
        <taxon>Saccharomycotina</taxon>
        <taxon>Pichiomycetes</taxon>
        <taxon>Pichiales</taxon>
        <taxon>Pichiaceae</taxon>
        <taxon>Pichia</taxon>
    </lineage>
</organism>
<dbReference type="Pfam" id="PF08653">
    <property type="entry name" value="DASH_Dam1"/>
    <property type="match status" value="1"/>
</dbReference>
<proteinExistence type="predicted"/>
<feature type="region of interest" description="Disordered" evidence="1">
    <location>
        <begin position="214"/>
        <end position="233"/>
    </location>
</feature>
<feature type="compositionally biased region" description="Low complexity" evidence="1">
    <location>
        <begin position="398"/>
        <end position="418"/>
    </location>
</feature>
<gene>
    <name evidence="2" type="ORF">C6P40_002424</name>
</gene>
<dbReference type="InterPro" id="IPR013962">
    <property type="entry name" value="DASH_Dam1"/>
</dbReference>
<dbReference type="GO" id="GO:0042729">
    <property type="term" value="C:DASH complex"/>
    <property type="evidence" value="ECO:0007669"/>
    <property type="project" value="InterPro"/>
</dbReference>
<comment type="caution">
    <text evidence="2">The sequence shown here is derived from an EMBL/GenBank/DDBJ whole genome shotgun (WGS) entry which is preliminary data.</text>
</comment>
<dbReference type="GO" id="GO:0072686">
    <property type="term" value="C:mitotic spindle"/>
    <property type="evidence" value="ECO:0007669"/>
    <property type="project" value="InterPro"/>
</dbReference>
<dbReference type="GO" id="GO:0008608">
    <property type="term" value="P:attachment of spindle microtubules to kinetochore"/>
    <property type="evidence" value="ECO:0007669"/>
    <property type="project" value="InterPro"/>
</dbReference>
<reference evidence="2" key="1">
    <citation type="submission" date="2020-11" db="EMBL/GenBank/DDBJ databases">
        <title>Kefir isolates.</title>
        <authorList>
            <person name="Marcisauskas S."/>
            <person name="Kim Y."/>
            <person name="Blasche S."/>
        </authorList>
    </citation>
    <scope>NUCLEOTIDE SEQUENCE</scope>
    <source>
        <strain evidence="2">Olga-1</strain>
    </source>
</reference>
<feature type="compositionally biased region" description="Basic and acidic residues" evidence="1">
    <location>
        <begin position="276"/>
        <end position="292"/>
    </location>
</feature>
<dbReference type="EMBL" id="PUHW01000027">
    <property type="protein sequence ID" value="KAG0690554.1"/>
    <property type="molecule type" value="Genomic_DNA"/>
</dbReference>
<feature type="region of interest" description="Disordered" evidence="1">
    <location>
        <begin position="243"/>
        <end position="344"/>
    </location>
</feature>
<protein>
    <recommendedName>
        <fullName evidence="4">DASH complex subunit DAM1</fullName>
    </recommendedName>
</protein>
<feature type="region of interest" description="Disordered" evidence="1">
    <location>
        <begin position="1"/>
        <end position="41"/>
    </location>
</feature>
<evidence type="ECO:0000256" key="1">
    <source>
        <dbReference type="SAM" id="MobiDB-lite"/>
    </source>
</evidence>
<accession>A0A9P6WP26</accession>
<feature type="compositionally biased region" description="Basic and acidic residues" evidence="1">
    <location>
        <begin position="309"/>
        <end position="318"/>
    </location>
</feature>
<feature type="compositionally biased region" description="Low complexity" evidence="1">
    <location>
        <begin position="321"/>
        <end position="342"/>
    </location>
</feature>
<dbReference type="Proteomes" id="UP000697127">
    <property type="component" value="Unassembled WGS sequence"/>
</dbReference>
<sequence length="428" mass="48963">MDSSVHGTPHKNKGGVINKESTPHTPKRLHHSRFPLSSPYSGKSPIPIPILLPSQYGIGNSENRSSGRFTDSGFVNKKIGYNNDLTNQSIGINENLEENNQIELFNKTLVGQTQYEIPPVGIGIENLPFFNFEKSTLFVNSIQKIFNSLKSLKKVNDTIVDMNESLGAYLFGLFENAWCVNLSEDITLESIEKIEQIKKLQNEISELENEIEVTKQNSQLKEQRRKSTMPPPSIRRISNIGTNRMIGSKRQIPYTRTEQFKRRRTKNPIEEEEKEQEEHNQEKNDQKVDLNSKKRTFLKAGSRNATFKSRIDNKRSDSVFRNNSRGSNIGNSDNNNNNNNNNLTTRKFGNGLNLSYATKIQTIPLIDDSISDLSGSDTSEVQTLSNIQHTQRSNTFERYSNIDRNNSRNNNKQNTQNSWEVKHRKPFR</sequence>
<keyword evidence="3" id="KW-1185">Reference proteome</keyword>
<dbReference type="OrthoDB" id="5586015at2759"/>
<feature type="region of interest" description="Disordered" evidence="1">
    <location>
        <begin position="374"/>
        <end position="428"/>
    </location>
</feature>
<dbReference type="AlphaFoldDB" id="A0A9P6WP26"/>
<evidence type="ECO:0000313" key="2">
    <source>
        <dbReference type="EMBL" id="KAG0690554.1"/>
    </source>
</evidence>
<feature type="compositionally biased region" description="Polar residues" evidence="1">
    <location>
        <begin position="378"/>
        <end position="397"/>
    </location>
</feature>
<evidence type="ECO:0000313" key="3">
    <source>
        <dbReference type="Proteomes" id="UP000697127"/>
    </source>
</evidence>
<evidence type="ECO:0008006" key="4">
    <source>
        <dbReference type="Google" id="ProtNLM"/>
    </source>
</evidence>